<keyword evidence="3" id="KW-1185">Reference proteome</keyword>
<name>A0AAE4CA24_9ACTN</name>
<dbReference type="AlphaFoldDB" id="A0AAE4CA24"/>
<sequence>MSTTFVLVPGAWQGGWVWQPVAERLRAAGHTAITITSPGLAGGDVRSGLHLSDAVEHLIAEIEKRDLRDVVLVAHSWGGYPVTGAAHRVAGRLSGIVLFNAMVPRKGVSVADESDLMGPQLRAAIEATPDGTIPVEPGYLPLLLPESGEELRSFFADLMVPMPGGYFTEALDVADISGLSVPMHYLLSDNDQVLIRPGAEFAARLGLTPQPVGRGSRW</sequence>
<dbReference type="PANTHER" id="PTHR37017">
    <property type="entry name" value="AB HYDROLASE-1 DOMAIN-CONTAINING PROTEIN-RELATED"/>
    <property type="match status" value="1"/>
</dbReference>
<feature type="domain" description="AB hydrolase-1" evidence="1">
    <location>
        <begin position="5"/>
        <end position="203"/>
    </location>
</feature>
<organism evidence="2 3">
    <name type="scientific">Catenuloplanes atrovinosus</name>
    <dbReference type="NCBI Taxonomy" id="137266"/>
    <lineage>
        <taxon>Bacteria</taxon>
        <taxon>Bacillati</taxon>
        <taxon>Actinomycetota</taxon>
        <taxon>Actinomycetes</taxon>
        <taxon>Micromonosporales</taxon>
        <taxon>Micromonosporaceae</taxon>
        <taxon>Catenuloplanes</taxon>
    </lineage>
</organism>
<accession>A0AAE4CA24</accession>
<dbReference type="RefSeq" id="WP_310368835.1">
    <property type="nucleotide sequence ID" value="NZ_JAVDYB010000001.1"/>
</dbReference>
<reference evidence="2" key="1">
    <citation type="submission" date="2023-07" db="EMBL/GenBank/DDBJ databases">
        <title>Sequencing the genomes of 1000 actinobacteria strains.</title>
        <authorList>
            <person name="Klenk H.-P."/>
        </authorList>
    </citation>
    <scope>NUCLEOTIDE SEQUENCE</scope>
    <source>
        <strain evidence="2">DSM 44707</strain>
    </source>
</reference>
<proteinExistence type="predicted"/>
<evidence type="ECO:0000313" key="2">
    <source>
        <dbReference type="EMBL" id="MDR7276613.1"/>
    </source>
</evidence>
<dbReference type="InterPro" id="IPR052897">
    <property type="entry name" value="Sec-Metab_Biosynth_Hydrolase"/>
</dbReference>
<dbReference type="InterPro" id="IPR029058">
    <property type="entry name" value="AB_hydrolase_fold"/>
</dbReference>
<dbReference type="Gene3D" id="3.40.50.1820">
    <property type="entry name" value="alpha/beta hydrolase"/>
    <property type="match status" value="1"/>
</dbReference>
<gene>
    <name evidence="2" type="ORF">J2S41_003391</name>
</gene>
<dbReference type="EMBL" id="JAVDYB010000001">
    <property type="protein sequence ID" value="MDR7276613.1"/>
    <property type="molecule type" value="Genomic_DNA"/>
</dbReference>
<dbReference type="SUPFAM" id="SSF53474">
    <property type="entry name" value="alpha/beta-Hydrolases"/>
    <property type="match status" value="1"/>
</dbReference>
<evidence type="ECO:0000259" key="1">
    <source>
        <dbReference type="Pfam" id="PF12697"/>
    </source>
</evidence>
<comment type="caution">
    <text evidence="2">The sequence shown here is derived from an EMBL/GenBank/DDBJ whole genome shotgun (WGS) entry which is preliminary data.</text>
</comment>
<dbReference type="GO" id="GO:0003824">
    <property type="term" value="F:catalytic activity"/>
    <property type="evidence" value="ECO:0007669"/>
    <property type="project" value="UniProtKB-ARBA"/>
</dbReference>
<dbReference type="PANTHER" id="PTHR37017:SF11">
    <property type="entry name" value="ESTERASE_LIPASE_THIOESTERASE DOMAIN-CONTAINING PROTEIN"/>
    <property type="match status" value="1"/>
</dbReference>
<evidence type="ECO:0000313" key="3">
    <source>
        <dbReference type="Proteomes" id="UP001183643"/>
    </source>
</evidence>
<dbReference type="InterPro" id="IPR000073">
    <property type="entry name" value="AB_hydrolase_1"/>
</dbReference>
<dbReference type="Pfam" id="PF12697">
    <property type="entry name" value="Abhydrolase_6"/>
    <property type="match status" value="1"/>
</dbReference>
<protein>
    <submittedName>
        <fullName evidence="2">Pimeloyl-ACP methyl ester carboxylesterase</fullName>
    </submittedName>
</protein>
<dbReference type="Proteomes" id="UP001183643">
    <property type="component" value="Unassembled WGS sequence"/>
</dbReference>